<gene>
    <name evidence="14" type="primary">CSON006464</name>
</gene>
<dbReference type="VEuPathDB" id="VectorBase:CSON006464"/>
<dbReference type="Gene3D" id="2.60.470.10">
    <property type="entry name" value="Acid-sensing ion channels like domains"/>
    <property type="match status" value="1"/>
</dbReference>
<evidence type="ECO:0000313" key="15">
    <source>
        <dbReference type="EMBL" id="SSX33455.1"/>
    </source>
</evidence>
<comment type="similarity">
    <text evidence="2 12">Belongs to the amiloride-sensitive sodium channel (TC 1.A.6) family.</text>
</comment>
<dbReference type="GO" id="GO:0005886">
    <property type="term" value="C:plasma membrane"/>
    <property type="evidence" value="ECO:0007669"/>
    <property type="project" value="TreeGrafter"/>
</dbReference>
<evidence type="ECO:0000256" key="12">
    <source>
        <dbReference type="RuleBase" id="RU000679"/>
    </source>
</evidence>
<accession>A0A336L7Z1</accession>
<proteinExistence type="inferred from homology"/>
<dbReference type="PANTHER" id="PTHR11690:SF288">
    <property type="entry name" value="AMILORIDE-SENSITIVE NA+ CHANNEL-RELATED"/>
    <property type="match status" value="1"/>
</dbReference>
<evidence type="ECO:0000313" key="14">
    <source>
        <dbReference type="EMBL" id="SSX14036.1"/>
    </source>
</evidence>
<dbReference type="PANTHER" id="PTHR11690">
    <property type="entry name" value="AMILORIDE-SENSITIVE SODIUM CHANNEL-RELATED"/>
    <property type="match status" value="1"/>
</dbReference>
<dbReference type="InterPro" id="IPR001873">
    <property type="entry name" value="ENaC"/>
</dbReference>
<keyword evidence="3 12" id="KW-0813">Transport</keyword>
<organism evidence="14">
    <name type="scientific">Culicoides sonorensis</name>
    <name type="common">Biting midge</name>
    <dbReference type="NCBI Taxonomy" id="179676"/>
    <lineage>
        <taxon>Eukaryota</taxon>
        <taxon>Metazoa</taxon>
        <taxon>Ecdysozoa</taxon>
        <taxon>Arthropoda</taxon>
        <taxon>Hexapoda</taxon>
        <taxon>Insecta</taxon>
        <taxon>Pterygota</taxon>
        <taxon>Neoptera</taxon>
        <taxon>Endopterygota</taxon>
        <taxon>Diptera</taxon>
        <taxon>Nematocera</taxon>
        <taxon>Chironomoidea</taxon>
        <taxon>Ceratopogonidae</taxon>
        <taxon>Ceratopogoninae</taxon>
        <taxon>Culicoides</taxon>
        <taxon>Monoculicoides</taxon>
    </lineage>
</organism>
<feature type="transmembrane region" description="Helical" evidence="13">
    <location>
        <begin position="5"/>
        <end position="23"/>
    </location>
</feature>
<evidence type="ECO:0000256" key="4">
    <source>
        <dbReference type="ARBA" id="ARBA00022461"/>
    </source>
</evidence>
<evidence type="ECO:0000256" key="11">
    <source>
        <dbReference type="ARBA" id="ARBA00023303"/>
    </source>
</evidence>
<keyword evidence="9 13" id="KW-0472">Membrane</keyword>
<reference evidence="14" key="1">
    <citation type="submission" date="2018-04" db="EMBL/GenBank/DDBJ databases">
        <authorList>
            <person name="Go L.Y."/>
            <person name="Mitchell J.A."/>
        </authorList>
    </citation>
    <scope>NUCLEOTIDE SEQUENCE</scope>
    <source>
        <tissue evidence="14">Whole organism</tissue>
    </source>
</reference>
<evidence type="ECO:0000256" key="1">
    <source>
        <dbReference type="ARBA" id="ARBA00004141"/>
    </source>
</evidence>
<keyword evidence="5 12" id="KW-0812">Transmembrane</keyword>
<dbReference type="AlphaFoldDB" id="A0A336L7Z1"/>
<evidence type="ECO:0000256" key="13">
    <source>
        <dbReference type="SAM" id="Phobius"/>
    </source>
</evidence>
<keyword evidence="7" id="KW-0915">Sodium</keyword>
<name>A0A336L7Z1_CULSO</name>
<evidence type="ECO:0000256" key="9">
    <source>
        <dbReference type="ARBA" id="ARBA00023136"/>
    </source>
</evidence>
<evidence type="ECO:0000256" key="5">
    <source>
        <dbReference type="ARBA" id="ARBA00022692"/>
    </source>
</evidence>
<dbReference type="GO" id="GO:0015280">
    <property type="term" value="F:ligand-gated sodium channel activity"/>
    <property type="evidence" value="ECO:0007669"/>
    <property type="project" value="TreeGrafter"/>
</dbReference>
<evidence type="ECO:0000256" key="10">
    <source>
        <dbReference type="ARBA" id="ARBA00023201"/>
    </source>
</evidence>
<keyword evidence="10 12" id="KW-0739">Sodium transport</keyword>
<evidence type="ECO:0000256" key="2">
    <source>
        <dbReference type="ARBA" id="ARBA00007193"/>
    </source>
</evidence>
<evidence type="ECO:0000256" key="7">
    <source>
        <dbReference type="ARBA" id="ARBA00023053"/>
    </source>
</evidence>
<protein>
    <submittedName>
        <fullName evidence="14">CSON006464 protein</fullName>
    </submittedName>
</protein>
<evidence type="ECO:0000256" key="6">
    <source>
        <dbReference type="ARBA" id="ARBA00022989"/>
    </source>
</evidence>
<dbReference type="EMBL" id="UFQT01002437">
    <property type="protein sequence ID" value="SSX33455.1"/>
    <property type="molecule type" value="Genomic_DNA"/>
</dbReference>
<comment type="subcellular location">
    <subcellularLocation>
        <location evidence="1">Membrane</location>
        <topology evidence="1">Multi-pass membrane protein</topology>
    </subcellularLocation>
</comment>
<dbReference type="EMBL" id="UFQS01002437">
    <property type="protein sequence ID" value="SSX14036.1"/>
    <property type="molecule type" value="Genomic_DNA"/>
</dbReference>
<keyword evidence="8 12" id="KW-0406">Ion transport</keyword>
<sequence length="437" mass="50882">MRIIWIILVATAMIGVGYVSFLLSERFKSTPLATVVESTIYPVADIAYPAVTICNYNRVNWKRIDEVKQKYIPNASEVTQQNFESYLTVLNRLEYGSFDEFVGIDDWDLTQLEHIDLLELYKDVAYQCEELFEDATCWWRNRYFNCCEKFVQQRCEYGLCLSFNSATNRDGYEIYQNTSNYPFRTSSAMDWSGLRVEFTVPQANFPPSMKSEDLGIMVIVGNPFEWPSFGYFIPAGTSTGVSIRPTYSYATENVKNLEVKERLCIFDHELHKKINNEEVMTLPLPLKKYYVGNCYSECRQRHMIKFCNCTIDFFYPTAIMNYQKPPPGNPFFNDDEEGITCNCWQECARVEYAVDVAPNMLSESDPGKIIFDVHYQRATIVKYRTDVVFGWMDLMDSVQVVNGTYLFLFFGVFLLLFLSFFISMMLPLCHVHRIQVK</sequence>
<evidence type="ECO:0000256" key="8">
    <source>
        <dbReference type="ARBA" id="ARBA00023065"/>
    </source>
</evidence>
<feature type="transmembrane region" description="Helical" evidence="13">
    <location>
        <begin position="405"/>
        <end position="429"/>
    </location>
</feature>
<keyword evidence="4 12" id="KW-0894">Sodium channel</keyword>
<dbReference type="Pfam" id="PF00858">
    <property type="entry name" value="ASC"/>
    <property type="match status" value="1"/>
</dbReference>
<keyword evidence="6 13" id="KW-1133">Transmembrane helix</keyword>
<dbReference type="OMA" id="YIMIKKP"/>
<reference evidence="15" key="2">
    <citation type="submission" date="2018-07" db="EMBL/GenBank/DDBJ databases">
        <authorList>
            <person name="Quirk P.G."/>
            <person name="Krulwich T.A."/>
        </authorList>
    </citation>
    <scope>NUCLEOTIDE SEQUENCE</scope>
</reference>
<keyword evidence="11 12" id="KW-0407">Ion channel</keyword>
<evidence type="ECO:0000256" key="3">
    <source>
        <dbReference type="ARBA" id="ARBA00022448"/>
    </source>
</evidence>